<protein>
    <submittedName>
        <fullName evidence="2">Sperm flagellar protein 1</fullName>
    </submittedName>
</protein>
<sequence>MSGIEQDTLVNLYDWLDTIPFSRQKKNLARDFSDGTLAAELIKYFFSGMVDLHNYPSSHSLEQKRINWSTLNHRVLKKLDFPISDATILELASAKREATEYFLNTLRGKIDAHLKKKSVQPKRKKDVSQPQSDVKINISAIDISRNADITTFNANFNASSSEKIKRTESASMQKSKSVDRVDTGDKKKVWSLKDSVSDTVPRDVYEQKVQELLERDEIIQVLKARIQRLEYMLHFKDITIARQQHLLEQLKPNNDEKGHSKKLTSR</sequence>
<feature type="domain" description="CH-like" evidence="1">
    <location>
        <begin position="12"/>
        <end position="107"/>
    </location>
</feature>
<dbReference type="Gene3D" id="1.10.418.10">
    <property type="entry name" value="Calponin-like domain"/>
    <property type="match status" value="1"/>
</dbReference>
<evidence type="ECO:0000313" key="3">
    <source>
        <dbReference type="Proteomes" id="UP000887013"/>
    </source>
</evidence>
<dbReference type="GO" id="GO:0008017">
    <property type="term" value="F:microtubule binding"/>
    <property type="evidence" value="ECO:0007669"/>
    <property type="project" value="TreeGrafter"/>
</dbReference>
<dbReference type="InterPro" id="IPR052111">
    <property type="entry name" value="Spermatogenesis_Ciliary_MAP"/>
</dbReference>
<evidence type="ECO:0000259" key="1">
    <source>
        <dbReference type="Pfam" id="PF06294"/>
    </source>
</evidence>
<keyword evidence="2" id="KW-0969">Cilium</keyword>
<gene>
    <name evidence="2" type="primary">spef1</name>
    <name evidence="2" type="ORF">NPIL_213001</name>
</gene>
<dbReference type="InterPro" id="IPR036872">
    <property type="entry name" value="CH_dom_sf"/>
</dbReference>
<reference evidence="2" key="1">
    <citation type="submission" date="2020-08" db="EMBL/GenBank/DDBJ databases">
        <title>Multicomponent nature underlies the extraordinary mechanical properties of spider dragline silk.</title>
        <authorList>
            <person name="Kono N."/>
            <person name="Nakamura H."/>
            <person name="Mori M."/>
            <person name="Yoshida Y."/>
            <person name="Ohtoshi R."/>
            <person name="Malay A.D."/>
            <person name="Moran D.A.P."/>
            <person name="Tomita M."/>
            <person name="Numata K."/>
            <person name="Arakawa K."/>
        </authorList>
    </citation>
    <scope>NUCLEOTIDE SEQUENCE</scope>
</reference>
<comment type="caution">
    <text evidence="2">The sequence shown here is derived from an EMBL/GenBank/DDBJ whole genome shotgun (WGS) entry which is preliminary data.</text>
</comment>
<name>A0A8X6UI07_NEPPI</name>
<dbReference type="PANTHER" id="PTHR12509">
    <property type="entry name" value="SPERMATOGENESIS-ASSOCIATED 4-RELATED"/>
    <property type="match status" value="1"/>
</dbReference>
<keyword evidence="3" id="KW-1185">Reference proteome</keyword>
<organism evidence="2 3">
    <name type="scientific">Nephila pilipes</name>
    <name type="common">Giant wood spider</name>
    <name type="synonym">Nephila maculata</name>
    <dbReference type="NCBI Taxonomy" id="299642"/>
    <lineage>
        <taxon>Eukaryota</taxon>
        <taxon>Metazoa</taxon>
        <taxon>Ecdysozoa</taxon>
        <taxon>Arthropoda</taxon>
        <taxon>Chelicerata</taxon>
        <taxon>Arachnida</taxon>
        <taxon>Araneae</taxon>
        <taxon>Araneomorphae</taxon>
        <taxon>Entelegynae</taxon>
        <taxon>Araneoidea</taxon>
        <taxon>Nephilidae</taxon>
        <taxon>Nephila</taxon>
    </lineage>
</organism>
<dbReference type="GO" id="GO:0051493">
    <property type="term" value="P:regulation of cytoskeleton organization"/>
    <property type="evidence" value="ECO:0007669"/>
    <property type="project" value="TreeGrafter"/>
</dbReference>
<dbReference type="OrthoDB" id="193300at2759"/>
<proteinExistence type="predicted"/>
<dbReference type="GO" id="GO:0005930">
    <property type="term" value="C:axoneme"/>
    <property type="evidence" value="ECO:0007669"/>
    <property type="project" value="TreeGrafter"/>
</dbReference>
<dbReference type="PANTHER" id="PTHR12509:SF9">
    <property type="entry name" value="SPERM FLAGELLAR PROTEIN 1 ISOFORM X1"/>
    <property type="match status" value="1"/>
</dbReference>
<evidence type="ECO:0000313" key="2">
    <source>
        <dbReference type="EMBL" id="GFU22369.1"/>
    </source>
</evidence>
<accession>A0A8X6UI07</accession>
<keyword evidence="2" id="KW-0282">Flagellum</keyword>
<dbReference type="Proteomes" id="UP000887013">
    <property type="component" value="Unassembled WGS sequence"/>
</dbReference>
<dbReference type="Pfam" id="PF06294">
    <property type="entry name" value="CH_2"/>
    <property type="match status" value="1"/>
</dbReference>
<dbReference type="FunFam" id="1.10.418.10:FF:000059">
    <property type="entry name" value="RIKEN cDNA 6430531B16 gene"/>
    <property type="match status" value="1"/>
</dbReference>
<keyword evidence="2" id="KW-0966">Cell projection</keyword>
<dbReference type="SUPFAM" id="SSF47576">
    <property type="entry name" value="Calponin-homology domain, CH-domain"/>
    <property type="match status" value="1"/>
</dbReference>
<dbReference type="AlphaFoldDB" id="A0A8X6UI07"/>
<dbReference type="EMBL" id="BMAW01127715">
    <property type="protein sequence ID" value="GFU22369.1"/>
    <property type="molecule type" value="Genomic_DNA"/>
</dbReference>
<dbReference type="InterPro" id="IPR010441">
    <property type="entry name" value="CH_2"/>
</dbReference>